<dbReference type="SMART" id="SM00720">
    <property type="entry name" value="calpain_III"/>
    <property type="match status" value="1"/>
</dbReference>
<feature type="region of interest" description="Disordered" evidence="7">
    <location>
        <begin position="985"/>
        <end position="1022"/>
    </location>
</feature>
<feature type="transmembrane region" description="Helical" evidence="8">
    <location>
        <begin position="1069"/>
        <end position="1090"/>
    </location>
</feature>
<feature type="compositionally biased region" description="Polar residues" evidence="7">
    <location>
        <begin position="3372"/>
        <end position="3384"/>
    </location>
</feature>
<dbReference type="Gene3D" id="3.90.70.10">
    <property type="entry name" value="Cysteine proteinases"/>
    <property type="match status" value="1"/>
</dbReference>
<dbReference type="Pfam" id="PF00648">
    <property type="entry name" value="Peptidase_C2"/>
    <property type="match status" value="3"/>
</dbReference>
<feature type="transmembrane region" description="Helical" evidence="8">
    <location>
        <begin position="206"/>
        <end position="232"/>
    </location>
</feature>
<dbReference type="InterPro" id="IPR000169">
    <property type="entry name" value="Pept_cys_AS"/>
</dbReference>
<dbReference type="Pfam" id="PF01067">
    <property type="entry name" value="Calpain_III"/>
    <property type="match status" value="1"/>
</dbReference>
<feature type="region of interest" description="Disordered" evidence="7">
    <location>
        <begin position="3042"/>
        <end position="3066"/>
    </location>
</feature>
<keyword evidence="3 6" id="KW-0378">Hydrolase</keyword>
<feature type="compositionally biased region" description="Pro residues" evidence="7">
    <location>
        <begin position="2240"/>
        <end position="2249"/>
    </location>
</feature>
<feature type="transmembrane region" description="Helical" evidence="8">
    <location>
        <begin position="873"/>
        <end position="894"/>
    </location>
</feature>
<feature type="compositionally biased region" description="Low complexity" evidence="7">
    <location>
        <begin position="3173"/>
        <end position="3185"/>
    </location>
</feature>
<feature type="compositionally biased region" description="Low complexity" evidence="7">
    <location>
        <begin position="2825"/>
        <end position="2837"/>
    </location>
</feature>
<evidence type="ECO:0000256" key="1">
    <source>
        <dbReference type="ARBA" id="ARBA00007623"/>
    </source>
</evidence>
<dbReference type="VEuPathDB" id="CryptoDB:Cvel_2648"/>
<feature type="region of interest" description="Disordered" evidence="7">
    <location>
        <begin position="2339"/>
        <end position="2459"/>
    </location>
</feature>
<feature type="transmembrane region" description="Helical" evidence="8">
    <location>
        <begin position="115"/>
        <end position="136"/>
    </location>
</feature>
<feature type="transmembrane region" description="Helical" evidence="8">
    <location>
        <begin position="85"/>
        <end position="109"/>
    </location>
</feature>
<dbReference type="InterPro" id="IPR036213">
    <property type="entry name" value="Calpain_III_sf"/>
</dbReference>
<feature type="transmembrane region" description="Helical" evidence="8">
    <location>
        <begin position="148"/>
        <end position="168"/>
    </location>
</feature>
<feature type="compositionally biased region" description="Low complexity" evidence="7">
    <location>
        <begin position="2694"/>
        <end position="2728"/>
    </location>
</feature>
<feature type="compositionally biased region" description="Gly residues" evidence="7">
    <location>
        <begin position="2843"/>
        <end position="2858"/>
    </location>
</feature>
<feature type="region of interest" description="Disordered" evidence="7">
    <location>
        <begin position="2041"/>
        <end position="2102"/>
    </location>
</feature>
<feature type="region of interest" description="Disordered" evidence="7">
    <location>
        <begin position="2199"/>
        <end position="2252"/>
    </location>
</feature>
<dbReference type="PROSITE" id="PS50203">
    <property type="entry name" value="CALPAIN_CAT"/>
    <property type="match status" value="1"/>
</dbReference>
<feature type="transmembrane region" description="Helical" evidence="8">
    <location>
        <begin position="575"/>
        <end position="595"/>
    </location>
</feature>
<feature type="region of interest" description="Disordered" evidence="7">
    <location>
        <begin position="1864"/>
        <end position="1959"/>
    </location>
</feature>
<feature type="transmembrane region" description="Helical" evidence="8">
    <location>
        <begin position="1236"/>
        <end position="1255"/>
    </location>
</feature>
<feature type="active site" evidence="5 6">
    <location>
        <position position="2950"/>
    </location>
</feature>
<feature type="compositionally biased region" description="Basic and acidic residues" evidence="7">
    <location>
        <begin position="1521"/>
        <end position="1533"/>
    </location>
</feature>
<dbReference type="InterPro" id="IPR022684">
    <property type="entry name" value="Calpain_cysteine_protease"/>
</dbReference>
<proteinExistence type="inferred from homology"/>
<feature type="region of interest" description="Disordered" evidence="7">
    <location>
        <begin position="1713"/>
        <end position="1819"/>
    </location>
</feature>
<dbReference type="InterPro" id="IPR022683">
    <property type="entry name" value="Calpain_III"/>
</dbReference>
<keyword evidence="8" id="KW-0472">Membrane</keyword>
<evidence type="ECO:0000256" key="5">
    <source>
        <dbReference type="PIRSR" id="PIRSR622684-1"/>
    </source>
</evidence>
<feature type="transmembrane region" description="Helical" evidence="8">
    <location>
        <begin position="1043"/>
        <end position="1063"/>
    </location>
</feature>
<evidence type="ECO:0000256" key="2">
    <source>
        <dbReference type="ARBA" id="ARBA00022670"/>
    </source>
</evidence>
<dbReference type="PANTHER" id="PTHR10183:SF379">
    <property type="entry name" value="CALPAIN-5"/>
    <property type="match status" value="1"/>
</dbReference>
<dbReference type="EMBL" id="CDMZ01000066">
    <property type="protein sequence ID" value="CEM05800.1"/>
    <property type="molecule type" value="Genomic_DNA"/>
</dbReference>
<protein>
    <recommendedName>
        <fullName evidence="9">Calpain catalytic domain-containing protein</fullName>
    </recommendedName>
</protein>
<feature type="compositionally biased region" description="Polar residues" evidence="7">
    <location>
        <begin position="551"/>
        <end position="560"/>
    </location>
</feature>
<dbReference type="Gene3D" id="2.60.120.380">
    <property type="match status" value="1"/>
</dbReference>
<dbReference type="GO" id="GO:0004198">
    <property type="term" value="F:calcium-dependent cysteine-type endopeptidase activity"/>
    <property type="evidence" value="ECO:0007669"/>
    <property type="project" value="InterPro"/>
</dbReference>
<dbReference type="InterPro" id="IPR038765">
    <property type="entry name" value="Papain-like_cys_pep_sf"/>
</dbReference>
<feature type="active site" evidence="6">
    <location>
        <position position="2619"/>
    </location>
</feature>
<feature type="compositionally biased region" description="Low complexity" evidence="7">
    <location>
        <begin position="1802"/>
        <end position="1817"/>
    </location>
</feature>
<feature type="region of interest" description="Disordered" evidence="7">
    <location>
        <begin position="273"/>
        <end position="297"/>
    </location>
</feature>
<dbReference type="SUPFAM" id="SSF54001">
    <property type="entry name" value="Cysteine proteinases"/>
    <property type="match status" value="1"/>
</dbReference>
<feature type="region of interest" description="Disordered" evidence="7">
    <location>
        <begin position="3280"/>
        <end position="3384"/>
    </location>
</feature>
<feature type="compositionally biased region" description="Basic and acidic residues" evidence="7">
    <location>
        <begin position="1865"/>
        <end position="1878"/>
    </location>
</feature>
<feature type="transmembrane region" description="Helical" evidence="8">
    <location>
        <begin position="32"/>
        <end position="50"/>
    </location>
</feature>
<feature type="region of interest" description="Disordered" evidence="7">
    <location>
        <begin position="540"/>
        <end position="560"/>
    </location>
</feature>
<feature type="compositionally biased region" description="Basic and acidic residues" evidence="7">
    <location>
        <begin position="1782"/>
        <end position="1799"/>
    </location>
</feature>
<reference evidence="10" key="1">
    <citation type="submission" date="2014-11" db="EMBL/GenBank/DDBJ databases">
        <authorList>
            <person name="Otto D Thomas"/>
            <person name="Naeem Raeece"/>
        </authorList>
    </citation>
    <scope>NUCLEOTIDE SEQUENCE</scope>
</reference>
<feature type="compositionally biased region" description="Gly residues" evidence="7">
    <location>
        <begin position="3346"/>
        <end position="3361"/>
    </location>
</feature>
<feature type="transmembrane region" description="Helical" evidence="8">
    <location>
        <begin position="1137"/>
        <end position="1158"/>
    </location>
</feature>
<feature type="transmembrane region" description="Helical" evidence="8">
    <location>
        <begin position="1179"/>
        <end position="1196"/>
    </location>
</feature>
<feature type="transmembrane region" description="Helical" evidence="8">
    <location>
        <begin position="1102"/>
        <end position="1125"/>
    </location>
</feature>
<feature type="region of interest" description="Disordered" evidence="7">
    <location>
        <begin position="2268"/>
        <end position="2310"/>
    </location>
</feature>
<feature type="region of interest" description="Disordered" evidence="7">
    <location>
        <begin position="2825"/>
        <end position="2863"/>
    </location>
</feature>
<organism evidence="10">
    <name type="scientific">Chromera velia CCMP2878</name>
    <dbReference type="NCBI Taxonomy" id="1169474"/>
    <lineage>
        <taxon>Eukaryota</taxon>
        <taxon>Sar</taxon>
        <taxon>Alveolata</taxon>
        <taxon>Colpodellida</taxon>
        <taxon>Chromeraceae</taxon>
        <taxon>Chromera</taxon>
    </lineage>
</organism>
<feature type="active site" evidence="5 6">
    <location>
        <position position="2930"/>
    </location>
</feature>
<feature type="transmembrane region" description="Helical" evidence="8">
    <location>
        <begin position="681"/>
        <end position="701"/>
    </location>
</feature>
<feature type="compositionally biased region" description="Acidic residues" evidence="7">
    <location>
        <begin position="2091"/>
        <end position="2100"/>
    </location>
</feature>
<feature type="compositionally biased region" description="Polar residues" evidence="7">
    <location>
        <begin position="2054"/>
        <end position="2072"/>
    </location>
</feature>
<keyword evidence="8" id="KW-1133">Transmembrane helix</keyword>
<dbReference type="GO" id="GO:0006508">
    <property type="term" value="P:proteolysis"/>
    <property type="evidence" value="ECO:0007669"/>
    <property type="project" value="UniProtKB-KW"/>
</dbReference>
<feature type="compositionally biased region" description="Gly residues" evidence="7">
    <location>
        <begin position="2444"/>
        <end position="2456"/>
    </location>
</feature>
<accession>A0A0G4F2L8</accession>
<feature type="region of interest" description="Disordered" evidence="7">
    <location>
        <begin position="730"/>
        <end position="752"/>
    </location>
</feature>
<feature type="transmembrane region" description="Helical" evidence="8">
    <location>
        <begin position="1372"/>
        <end position="1401"/>
    </location>
</feature>
<evidence type="ECO:0000256" key="4">
    <source>
        <dbReference type="ARBA" id="ARBA00022807"/>
    </source>
</evidence>
<dbReference type="InterPro" id="IPR001300">
    <property type="entry name" value="Peptidase_C2_calpain_cat"/>
</dbReference>
<dbReference type="PANTHER" id="PTHR10183">
    <property type="entry name" value="CALPAIN"/>
    <property type="match status" value="1"/>
</dbReference>
<dbReference type="SUPFAM" id="SSF49758">
    <property type="entry name" value="Calpain large subunit, middle domain (domain III)"/>
    <property type="match status" value="1"/>
</dbReference>
<feature type="compositionally biased region" description="Basic and acidic residues" evidence="7">
    <location>
        <begin position="2361"/>
        <end position="2370"/>
    </location>
</feature>
<evidence type="ECO:0000259" key="9">
    <source>
        <dbReference type="PROSITE" id="PS50203"/>
    </source>
</evidence>
<evidence type="ECO:0000256" key="8">
    <source>
        <dbReference type="SAM" id="Phobius"/>
    </source>
</evidence>
<feature type="compositionally biased region" description="Basic and acidic residues" evidence="7">
    <location>
        <begin position="1908"/>
        <end position="1918"/>
    </location>
</feature>
<keyword evidence="2 6" id="KW-0645">Protease</keyword>
<feature type="transmembrane region" description="Helical" evidence="8">
    <location>
        <begin position="1275"/>
        <end position="1296"/>
    </location>
</feature>
<feature type="transmembrane region" description="Helical" evidence="8">
    <location>
        <begin position="1202"/>
        <end position="1224"/>
    </location>
</feature>
<dbReference type="PROSITE" id="PS00139">
    <property type="entry name" value="THIOL_PROTEASE_CYS"/>
    <property type="match status" value="1"/>
</dbReference>
<feature type="compositionally biased region" description="Basic and acidic residues" evidence="7">
    <location>
        <begin position="318"/>
        <end position="327"/>
    </location>
</feature>
<dbReference type="SMART" id="SM00230">
    <property type="entry name" value="CysPc"/>
    <property type="match status" value="1"/>
</dbReference>
<feature type="region of interest" description="Disordered" evidence="7">
    <location>
        <begin position="3141"/>
        <end position="3196"/>
    </location>
</feature>
<evidence type="ECO:0000256" key="3">
    <source>
        <dbReference type="ARBA" id="ARBA00022801"/>
    </source>
</evidence>
<keyword evidence="8" id="KW-0812">Transmembrane</keyword>
<gene>
    <name evidence="10" type="ORF">Cvel_2648</name>
</gene>
<keyword evidence="4 6" id="KW-0788">Thiol protease</keyword>
<feature type="transmembrane region" description="Helical" evidence="8">
    <location>
        <begin position="418"/>
        <end position="441"/>
    </location>
</feature>
<feature type="transmembrane region" description="Helical" evidence="8">
    <location>
        <begin position="820"/>
        <end position="840"/>
    </location>
</feature>
<feature type="region of interest" description="Disordered" evidence="7">
    <location>
        <begin position="1502"/>
        <end position="1593"/>
    </location>
</feature>
<dbReference type="InterPro" id="IPR022682">
    <property type="entry name" value="Calpain_domain_III"/>
</dbReference>
<evidence type="ECO:0000313" key="10">
    <source>
        <dbReference type="EMBL" id="CEM05800.1"/>
    </source>
</evidence>
<feature type="region of interest" description="Disordered" evidence="7">
    <location>
        <begin position="309"/>
        <end position="393"/>
    </location>
</feature>
<sequence length="3384" mass="364378">MTSPTECYRIIHAGRWFHDTARQVALQSSKRWVGPLVASTLLAVVFMEHCRWNVRFGPGKLYRFLRLGCGRRLGGAEVAGEVPNLLFVPLAVLSAAILLAPLGFLGVWLCAPYDTGLPLFVVNGVLLMVLCCLFGIAGWRVGSFGRMLLYRGLSRVLLCVAGLLWVGFQGSTMVFFRDRVIALGGVGVEDNWDTLEEIEGETAGYLYSYSCFSVVLYGLNAICVVLCVRLIFWPRKADVGLVFEQLLRTSEAEAEEAAAPASDFVRRSRTAIDRVPSEEPTESPPLPTHAEEEGGDGLCLTGEEAAAHLDHSNSAPCERSEKEKEPQHGGPRRTATWGGGLGGRSATSSSLGEPADCASPGAHGGLDSHQLRPPLPSPYGAERSRRSPAGGVVDPDPAALAALAAEHKKAARLARSRVPLLYAVGLFFLIAHAMAVCILPMDRVPRTLREKPPAEQLRSRKVTLRSLLSGERAGGEGGKGTGVVGGEVEEIFPGIARLGRLLSIDDVRGDPVFSSTLDDDGDTVVDHDIRGASAIAGLPSLGRTDLDTGDDNSSSRQSESIVCPKDKAMWERAVFAGWLNLALLVLVDVTIFLAAGPRNPFRSLVGRLAGGGGDGIDGGTEGEESVQEEFENGWDLLLRERDGRRESSFLLSSELGVSVLLVFARFCLCFSLNWWFVQHSLVFLVVILILVASAVSERLPVGAADLQFRRVMLAVTAVKTYLQQTRQSVKVPGGAQQDSLGEDGAAGGDEGVETVEGGGLEDSVEGCTEREAAAGGGGCENCVGNHSQVPPPLFRLRSSSGYLAAWLVQMREERLRSPEVLAILLTLIFVVEIGTVGALYTKQMIPEGALPNFVFGDEGDEVGAKTSIMQTKFGWLALALLVAFSAIYVALRKLQQKKWSLTRQTVGLLIFAWFACNIVGVALWIFRSVWLFLWLALLGPLGIGPILYFYGSWVKNNFCLWTPVSELEAQGLLLEREREAQEKRRRRQRERELQRGGRRRSRSREERRGPNGVTQRGRAGQSTRALRCLSSLPPARREDFKRIFAYALSFVLFGTSIAAMYFAMSPRSVSWLGWGTVGAFFLGLLLWFVWEGYFGKARWSGFETFNSVLFLLGEAVWGWCLWEYFLEDVIHLRREVHVLIVAFVLIVIPSLLLFAFSIRAWRETGWNPQVPPAARWSRLAAFLFLFIYAALCFGFLGPLKPLPWCALALVVLLCAATFCVQAWVRRGFFLPFWMRWSLGILSTLCASVYLVFAWLHNMEDESGQPNGKKESNIWVYLTPPWLFTAFTVFAASWVMLVRAQHRGEQVWLSLGYSCSLHGGREMGRGEEKGTTAGEGEKEKKNRGCMCFGLTVFRHDPRLRVTTLWTGMPNLGLLGFAMVLVWGMIASLLISPASIGLFFLAFPVPLALALLSHWEIEGSQRASVLEHAEYLSVNLARHTETAVAASRCPVKKTLLFDPQTELSNFNPPEMEPHLLHGRGQGWQGGGGPGVFSSAPAAVFRPRKMTAPVSSGRKSVSCAASLEEEKEKQRRRFEETFGEDQDQASSLFSLKFQRGERQAAFAEEERDPENQNSALSEVEAEGGEDATPKRKSPCGWLIGSGLAERALRAQRVEEERERRSIAEASVSVEMRLTFVTTAASLHSDESRTLLHLFRSLGPEFATAQPREISTLSAPVRRKLRKAATERQQLHLERQREFNRLWRIEAARRRLLEPTIGGSVSRSGSDSRRQTGASSVSSSMSLGRIFHQAGREGGGSSVFPQQQPGGRVSTLLMGTPVEALGGRELPLDAVERQQERERDVGEAGRGPSLSPLGGLESPLSMVTDSDPRFVQRLAAAENEEEEEVFGVGRRTDFSSALALFRSVWAAQPEHRDRDRRSRDRPTQTQPTRKREEGEPGPFTEVQGRMGQQSLREGEATLKAGEEEAAACENISDEGERLVPPATAPSSAFGATDTDEPTHMSPPFVHVAAFQGPAANRAAPPLFSPPPSTSAIGETTSPPVPARLYPGGGVASLTASPAPHSISMPPSAPARPGVPRFVAPLSHPLPPNPIALTETEGACSQSQDPVAPSSCASRGSPTLAHHLQTPFSETPAGEETGEVADETEEPSRDFAFAPLSSVHQGASFRHTTDHAHEFLFMSQPTTECKPASELLSAVSPLQQGEWDAEAEGYSSYLKAAPVPLSADQQTETVSGNNKIFASQNRFAGPSQDAAADSVPPPHRLRLRTEPSPSPAEAVSHSLPHSSTDPPPHLPTAPSPDAATTVVRWNLPSVSVSLKGRGREGGASSSTQIRGSPQGGSVMPRGGSLPSDAPPFAFSVRAHSQDTMATPHGHGRAVSLEEAMQRLGAAEAAAPEPSHSVMSPFSCSARDQEEGRVEAEEKEDEKEEEERRGPRKKVAAPSMWTHAPPKKTGIMRSGGSASSPKGGGGSSSLAVPGQGQGGQSGRLLRQPSGGRGAGGGRGQQSGPGLEQRLLHRGITDVSGHTGLADTTLERIVRGVRSMHERCNVRFKDSDQFPPSHVSILGADYQPPSLNARLLAGGSLYAGLSVWEQVYRDAETRKNLGTPATFLTSDGAGCTLQWVRPERVYGRPVCLFSASEDVPPSLETAGERGWGDWTAEVDQGELGSCWLLAALTVLATKPRLIQQIFHESCRTIDPLSVYALRFHSQGRVRPVIVDDLCPCLSLSVSGGSGSGSGGSTHVPSNSGVLTGTGTGTAASSSNSKSPPLPANVTVNGGANSEGGGSSSVAVAVASVAPPSVFPETGLSRKPLFARPGWHADRDHYRPPPIWPILVEKAYAKLHGSFRALEGGLVHLALGDLTGGWGDVLPLKPLTRQAQQQQQRQQGQMPEGMPGPGSAGVGLAEGGGSSSSSSTAAVVSSALQGGGFSQWQPASAYSQEQLWDRVRSAHVRGFLLGAGTGVRASEVMGHSVSALGIVRGHAYAILDVRDVDGFRLVKLRNPWGAVLDRRRSFGGPGDASQGGVWLGEFCDGSPSWTVRLLNLLGERRAVQRRRRFGDAGGPGDGTFWLLFADFCEEFDDVYICRVFEEGPGGSGDGGGMPGSPSLPQPLHGGMGLRADRDREGVLGVSGSSSNAAALPHPRWKKKVFHGRWSVSEGTAGGSTNFRSVWRNPHFLLTVQAKTMVYAVLQQEPAPAPTETETERERETAAGGQVPPGSGRRRVEVQGSTPVPPQSSGVVGGGQSEETVPGSRFPPIALELYAFGHRVTGAEGDWQGLVNKHDSYCPVREVCREFALVPGRVYTLLTSTFEAGQEGEFALTVFSETAAGLSIKPAPAPSAEEEKALSEGRQGAGSLARWGTSDSEKSQQAAARVGGSPGEVKEDEKNLNKGKGWRRFTRGGGGKSHGQPGGQGEGPVRRIFGFFQRQTSSGLDASGT</sequence>
<feature type="domain" description="Calpain catalytic" evidence="9">
    <location>
        <begin position="2570"/>
        <end position="3036"/>
    </location>
</feature>
<evidence type="ECO:0000256" key="7">
    <source>
        <dbReference type="SAM" id="MobiDB-lite"/>
    </source>
</evidence>
<feature type="transmembrane region" description="Helical" evidence="8">
    <location>
        <begin position="906"/>
        <end position="926"/>
    </location>
</feature>
<evidence type="ECO:0000256" key="6">
    <source>
        <dbReference type="PROSITE-ProRule" id="PRU00239"/>
    </source>
</evidence>
<name>A0A0G4F2L8_9ALVE</name>
<comment type="similarity">
    <text evidence="1">Belongs to the peptidase C2 family.</text>
</comment>
<feature type="region of interest" description="Disordered" evidence="7">
    <location>
        <begin position="2682"/>
        <end position="2735"/>
    </location>
</feature>
<feature type="transmembrane region" description="Helical" evidence="8">
    <location>
        <begin position="932"/>
        <end position="950"/>
    </location>
</feature>